<dbReference type="Proteomes" id="UP001642487">
    <property type="component" value="Chromosome 1"/>
</dbReference>
<dbReference type="Gene3D" id="1.10.510.10">
    <property type="entry name" value="Transferase(Phosphotransferase) domain 1"/>
    <property type="match status" value="2"/>
</dbReference>
<evidence type="ECO:0000313" key="2">
    <source>
        <dbReference type="Proteomes" id="UP001642487"/>
    </source>
</evidence>
<reference evidence="1 2" key="1">
    <citation type="submission" date="2024-03" db="EMBL/GenBank/DDBJ databases">
        <authorList>
            <person name="Gkanogiannis A."/>
            <person name="Becerra Lopez-Lavalle L."/>
        </authorList>
    </citation>
    <scope>NUCLEOTIDE SEQUENCE [LARGE SCALE GENOMIC DNA]</scope>
</reference>
<proteinExistence type="predicted"/>
<evidence type="ECO:0000313" key="1">
    <source>
        <dbReference type="EMBL" id="CAK9310657.1"/>
    </source>
</evidence>
<dbReference type="EMBL" id="OZ021735">
    <property type="protein sequence ID" value="CAK9310657.1"/>
    <property type="molecule type" value="Genomic_DNA"/>
</dbReference>
<dbReference type="SUPFAM" id="SSF56112">
    <property type="entry name" value="Protein kinase-like (PK-like)"/>
    <property type="match status" value="1"/>
</dbReference>
<gene>
    <name evidence="1" type="ORF">CITCOLO1_LOCUS2289</name>
</gene>
<dbReference type="PANTHER" id="PTHR45631:SF202">
    <property type="entry name" value="SENESCENCE-INDUCED RECEPTOR-LIKE SERINE_THREONINE-PROTEIN KINASE"/>
    <property type="match status" value="1"/>
</dbReference>
<evidence type="ECO:0008006" key="3">
    <source>
        <dbReference type="Google" id="ProtNLM"/>
    </source>
</evidence>
<name>A0ABP0XVU0_9ROSI</name>
<keyword evidence="2" id="KW-1185">Reference proteome</keyword>
<sequence length="235" mass="26569">MTNNLERILGEGGFRMVYCGLTNNVQVAVKLLSQASRQGYQHLHLTMGHLNEGDHLGLIYEFMADGNLAEHLSGLEYLHDGCKPPIIHRDVKTTMQILVYPKAFKQRHPYVHHSCWHYCFGVALLEIISCKPVRPLTDTDIHIIKWVNSLPVPGDINGIIDRRLNGNYDVNSVWKAVEIAMNCVSKKPTRRPTMNQVVAELKNCLAMELEGMPENEASNSMSIVMDYSVSRPMAR</sequence>
<dbReference type="InterPro" id="IPR011009">
    <property type="entry name" value="Kinase-like_dom_sf"/>
</dbReference>
<protein>
    <recommendedName>
        <fullName evidence="3">Protein kinase domain-containing protein</fullName>
    </recommendedName>
</protein>
<organism evidence="1 2">
    <name type="scientific">Citrullus colocynthis</name>
    <name type="common">colocynth</name>
    <dbReference type="NCBI Taxonomy" id="252529"/>
    <lineage>
        <taxon>Eukaryota</taxon>
        <taxon>Viridiplantae</taxon>
        <taxon>Streptophyta</taxon>
        <taxon>Embryophyta</taxon>
        <taxon>Tracheophyta</taxon>
        <taxon>Spermatophyta</taxon>
        <taxon>Magnoliopsida</taxon>
        <taxon>eudicotyledons</taxon>
        <taxon>Gunneridae</taxon>
        <taxon>Pentapetalae</taxon>
        <taxon>rosids</taxon>
        <taxon>fabids</taxon>
        <taxon>Cucurbitales</taxon>
        <taxon>Cucurbitaceae</taxon>
        <taxon>Benincaseae</taxon>
        <taxon>Citrullus</taxon>
    </lineage>
</organism>
<accession>A0ABP0XVU0</accession>
<dbReference type="PANTHER" id="PTHR45631">
    <property type="entry name" value="OS07G0107800 PROTEIN-RELATED"/>
    <property type="match status" value="1"/>
</dbReference>